<name>A0A9D4MBJ2_DREPO</name>
<dbReference type="InterPro" id="IPR000436">
    <property type="entry name" value="Sushi_SCR_CCP_dom"/>
</dbReference>
<evidence type="ECO:0000313" key="4">
    <source>
        <dbReference type="EMBL" id="KAH3872679.1"/>
    </source>
</evidence>
<sequence length="74" mass="8249">MTLTCATGYAFHLRQLANGPPSVNLRCGYGGQWEGFLQTPRCTRKYDSCYIGTHLIDCRIAVFESGLVVFGSWN</sequence>
<dbReference type="PROSITE" id="PS50923">
    <property type="entry name" value="SUSHI"/>
    <property type="match status" value="1"/>
</dbReference>
<keyword evidence="2" id="KW-0768">Sushi</keyword>
<organism evidence="4 5">
    <name type="scientific">Dreissena polymorpha</name>
    <name type="common">Zebra mussel</name>
    <name type="synonym">Mytilus polymorpha</name>
    <dbReference type="NCBI Taxonomy" id="45954"/>
    <lineage>
        <taxon>Eukaryota</taxon>
        <taxon>Metazoa</taxon>
        <taxon>Spiralia</taxon>
        <taxon>Lophotrochozoa</taxon>
        <taxon>Mollusca</taxon>
        <taxon>Bivalvia</taxon>
        <taxon>Autobranchia</taxon>
        <taxon>Heteroconchia</taxon>
        <taxon>Euheterodonta</taxon>
        <taxon>Imparidentia</taxon>
        <taxon>Neoheterodontei</taxon>
        <taxon>Myida</taxon>
        <taxon>Dreissenoidea</taxon>
        <taxon>Dreissenidae</taxon>
        <taxon>Dreissena</taxon>
    </lineage>
</organism>
<evidence type="ECO:0000259" key="3">
    <source>
        <dbReference type="PROSITE" id="PS50923"/>
    </source>
</evidence>
<dbReference type="Proteomes" id="UP000828390">
    <property type="component" value="Unassembled WGS sequence"/>
</dbReference>
<comment type="caution">
    <text evidence="4">The sequence shown here is derived from an EMBL/GenBank/DDBJ whole genome shotgun (WGS) entry which is preliminary data.</text>
</comment>
<accession>A0A9D4MBJ2</accession>
<evidence type="ECO:0000256" key="1">
    <source>
        <dbReference type="ARBA" id="ARBA00023157"/>
    </source>
</evidence>
<protein>
    <recommendedName>
        <fullName evidence="3">Sushi domain-containing protein</fullName>
    </recommendedName>
</protein>
<gene>
    <name evidence="4" type="ORF">DPMN_035899</name>
</gene>
<proteinExistence type="predicted"/>
<dbReference type="EMBL" id="JAIWYP010000002">
    <property type="protein sequence ID" value="KAH3872679.1"/>
    <property type="molecule type" value="Genomic_DNA"/>
</dbReference>
<feature type="domain" description="Sushi" evidence="3">
    <location>
        <begin position="1"/>
        <end position="44"/>
    </location>
</feature>
<comment type="caution">
    <text evidence="2">Lacks conserved residue(s) required for the propagation of feature annotation.</text>
</comment>
<reference evidence="4" key="1">
    <citation type="journal article" date="2019" name="bioRxiv">
        <title>The Genome of the Zebra Mussel, Dreissena polymorpha: A Resource for Invasive Species Research.</title>
        <authorList>
            <person name="McCartney M.A."/>
            <person name="Auch B."/>
            <person name="Kono T."/>
            <person name="Mallez S."/>
            <person name="Zhang Y."/>
            <person name="Obille A."/>
            <person name="Becker A."/>
            <person name="Abrahante J.E."/>
            <person name="Garbe J."/>
            <person name="Badalamenti J.P."/>
            <person name="Herman A."/>
            <person name="Mangelson H."/>
            <person name="Liachko I."/>
            <person name="Sullivan S."/>
            <person name="Sone E.D."/>
            <person name="Koren S."/>
            <person name="Silverstein K.A.T."/>
            <person name="Beckman K.B."/>
            <person name="Gohl D.M."/>
        </authorList>
    </citation>
    <scope>NUCLEOTIDE SEQUENCE</scope>
    <source>
        <strain evidence="4">Duluth1</strain>
        <tissue evidence="4">Whole animal</tissue>
    </source>
</reference>
<dbReference type="AlphaFoldDB" id="A0A9D4MBJ2"/>
<keyword evidence="1" id="KW-1015">Disulfide bond</keyword>
<keyword evidence="5" id="KW-1185">Reference proteome</keyword>
<evidence type="ECO:0000256" key="2">
    <source>
        <dbReference type="PROSITE-ProRule" id="PRU00302"/>
    </source>
</evidence>
<reference evidence="4" key="2">
    <citation type="submission" date="2020-11" db="EMBL/GenBank/DDBJ databases">
        <authorList>
            <person name="McCartney M.A."/>
            <person name="Auch B."/>
            <person name="Kono T."/>
            <person name="Mallez S."/>
            <person name="Becker A."/>
            <person name="Gohl D.M."/>
            <person name="Silverstein K.A.T."/>
            <person name="Koren S."/>
            <person name="Bechman K.B."/>
            <person name="Herman A."/>
            <person name="Abrahante J.E."/>
            <person name="Garbe J."/>
        </authorList>
    </citation>
    <scope>NUCLEOTIDE SEQUENCE</scope>
    <source>
        <strain evidence="4">Duluth1</strain>
        <tissue evidence="4">Whole animal</tissue>
    </source>
</reference>
<evidence type="ECO:0000313" key="5">
    <source>
        <dbReference type="Proteomes" id="UP000828390"/>
    </source>
</evidence>